<organism evidence="4 5">
    <name type="scientific">Streptomyces spiramenti</name>
    <dbReference type="NCBI Taxonomy" id="2720606"/>
    <lineage>
        <taxon>Bacteria</taxon>
        <taxon>Bacillati</taxon>
        <taxon>Actinomycetota</taxon>
        <taxon>Actinomycetes</taxon>
        <taxon>Kitasatosporales</taxon>
        <taxon>Streptomycetaceae</taxon>
        <taxon>Streptomyces</taxon>
    </lineage>
</organism>
<keyword evidence="2" id="KW-0812">Transmembrane</keyword>
<name>A0ABX1AK52_9ACTN</name>
<feature type="transmembrane region" description="Helical" evidence="2">
    <location>
        <begin position="124"/>
        <end position="143"/>
    </location>
</feature>
<feature type="transmembrane region" description="Helical" evidence="2">
    <location>
        <begin position="92"/>
        <end position="112"/>
    </location>
</feature>
<dbReference type="RefSeq" id="WP_167934016.1">
    <property type="nucleotide sequence ID" value="NZ_JAAVJB010000115.1"/>
</dbReference>
<evidence type="ECO:0000313" key="5">
    <source>
        <dbReference type="Proteomes" id="UP000746503"/>
    </source>
</evidence>
<feature type="compositionally biased region" description="Low complexity" evidence="1">
    <location>
        <begin position="18"/>
        <end position="60"/>
    </location>
</feature>
<feature type="transmembrane region" description="Helical" evidence="2">
    <location>
        <begin position="187"/>
        <end position="206"/>
    </location>
</feature>
<keyword evidence="2" id="KW-0472">Membrane</keyword>
<feature type="domain" description="DUF1468" evidence="3">
    <location>
        <begin position="96"/>
        <end position="236"/>
    </location>
</feature>
<evidence type="ECO:0000313" key="4">
    <source>
        <dbReference type="EMBL" id="NJP67492.1"/>
    </source>
</evidence>
<protein>
    <submittedName>
        <fullName evidence="4">Tripartite tricarboxylate transporter TctB family protein</fullName>
    </submittedName>
</protein>
<accession>A0ABX1AK52</accession>
<sequence>MANRNDTPAPDGPEAAKAEVAGSAAADPGTTPDGDTAAATGGPAATGTATATVPDATTGDEPSAEAPDIEETEEAAPTYDPESAPWTGSGAWVFPGLVALFGVIAVWGALTIESPPNSAPPGPGVVPGVIGALLLLVAAKMAFDNLRVARALRAGVDFGPPAPPTEWSPVALTLGALAVHVALLEPLGWLLAGTLLFWGVSYAFGARNPLRDAVVSLSMSAAVQVGFSFGLGLNLPGGVLEMVL</sequence>
<gene>
    <name evidence="4" type="ORF">HCJ92_14570</name>
</gene>
<keyword evidence="5" id="KW-1185">Reference proteome</keyword>
<dbReference type="Pfam" id="PF07331">
    <property type="entry name" value="TctB"/>
    <property type="match status" value="1"/>
</dbReference>
<feature type="region of interest" description="Disordered" evidence="1">
    <location>
        <begin position="1"/>
        <end position="84"/>
    </location>
</feature>
<dbReference type="InterPro" id="IPR009936">
    <property type="entry name" value="DUF1468"/>
</dbReference>
<evidence type="ECO:0000256" key="2">
    <source>
        <dbReference type="SAM" id="Phobius"/>
    </source>
</evidence>
<evidence type="ECO:0000256" key="1">
    <source>
        <dbReference type="SAM" id="MobiDB-lite"/>
    </source>
</evidence>
<dbReference type="Proteomes" id="UP000746503">
    <property type="component" value="Unassembled WGS sequence"/>
</dbReference>
<feature type="transmembrane region" description="Helical" evidence="2">
    <location>
        <begin position="213"/>
        <end position="235"/>
    </location>
</feature>
<reference evidence="4 5" key="1">
    <citation type="submission" date="2020-03" db="EMBL/GenBank/DDBJ databases">
        <title>Draft genome of Streptomyces sp. ventii, isolated from the Axial Seamount in the Pacific Ocean, and resequencing of the two type strains Streptomyces lonarensis strain NCL 716 and Streptomyces bohaiensis strain 11A07.</title>
        <authorList>
            <person name="Loughran R.M."/>
            <person name="Pfannmuller K.M."/>
            <person name="Wasson B.J."/>
            <person name="Deadmond M.C."/>
            <person name="Paddock B.E."/>
            <person name="Koyack M.J."/>
            <person name="Gallegos D.A."/>
            <person name="Mitchell E.A."/>
            <person name="Ushijima B."/>
            <person name="Saw J.H."/>
            <person name="Mcphail K.L."/>
            <person name="Videau P."/>
        </authorList>
    </citation>
    <scope>NUCLEOTIDE SEQUENCE [LARGE SCALE GENOMIC DNA]</scope>
    <source>
        <strain evidence="5">5675061</strain>
    </source>
</reference>
<proteinExistence type="predicted"/>
<keyword evidence="2" id="KW-1133">Transmembrane helix</keyword>
<comment type="caution">
    <text evidence="4">The sequence shown here is derived from an EMBL/GenBank/DDBJ whole genome shotgun (WGS) entry which is preliminary data.</text>
</comment>
<evidence type="ECO:0000259" key="3">
    <source>
        <dbReference type="Pfam" id="PF07331"/>
    </source>
</evidence>
<dbReference type="EMBL" id="JAAVJB010000115">
    <property type="protein sequence ID" value="NJP67492.1"/>
    <property type="molecule type" value="Genomic_DNA"/>
</dbReference>